<sequence>MKEKIKDFLKAHSDVAFVAVILLAVVLVFSLTGRGNGGNVIRANAPPPAGQQQAAAGQRAPQPLINGGLDVKEISPTDPVLSGRLYQTVTEVAPKGGWPGYLYCDTREEYDAALKRNVSATITWPLGGRYSRFQCSLEMPQPQDNLEKYGDTFVELFKDGSKVYERRITASSLVVSPAPVELDLAGAQSLTLRVSVQPRVKEYYFGSSKNWDVSWGRPFTFWLTGLEFVPAEGGSGGGGQQGK</sequence>
<dbReference type="Gene3D" id="2.60.120.1060">
    <property type="entry name" value="NPCBM/NEW2 domain"/>
    <property type="match status" value="1"/>
</dbReference>
<reference evidence="1 2" key="1">
    <citation type="submission" date="2016-02" db="EMBL/GenBank/DDBJ databases">
        <title>Genome sequence of Moorella mulderi DSM 14980.</title>
        <authorList>
            <person name="Poehlein A."/>
            <person name="Daniel R."/>
        </authorList>
    </citation>
    <scope>NUCLEOTIDE SEQUENCE [LARGE SCALE GENOMIC DNA]</scope>
    <source>
        <strain evidence="1 2">DSM 14980</strain>
    </source>
</reference>
<keyword evidence="2" id="KW-1185">Reference proteome</keyword>
<accession>A0A151ASM6</accession>
<evidence type="ECO:0008006" key="3">
    <source>
        <dbReference type="Google" id="ProtNLM"/>
    </source>
</evidence>
<proteinExistence type="predicted"/>
<protein>
    <recommendedName>
        <fullName evidence="3">NPCBM/NEW2 domain protein</fullName>
    </recommendedName>
</protein>
<name>A0A151ASM6_9FIRM</name>
<dbReference type="Proteomes" id="UP000075670">
    <property type="component" value="Unassembled WGS sequence"/>
</dbReference>
<comment type="caution">
    <text evidence="1">The sequence shown here is derived from an EMBL/GenBank/DDBJ whole genome shotgun (WGS) entry which is preliminary data.</text>
</comment>
<gene>
    <name evidence="1" type="ORF">MOMUL_29840</name>
</gene>
<evidence type="ECO:0000313" key="2">
    <source>
        <dbReference type="Proteomes" id="UP000075670"/>
    </source>
</evidence>
<dbReference type="AlphaFoldDB" id="A0A151ASM6"/>
<dbReference type="InterPro" id="IPR038637">
    <property type="entry name" value="NPCBM_sf"/>
</dbReference>
<dbReference type="RefSeq" id="WP_062286097.1">
    <property type="nucleotide sequence ID" value="NZ_LTBC01000024.1"/>
</dbReference>
<dbReference type="EMBL" id="LTBC01000024">
    <property type="protein sequence ID" value="KYH30651.1"/>
    <property type="molecule type" value="Genomic_DNA"/>
</dbReference>
<organism evidence="1 2">
    <name type="scientific">Moorella mulderi DSM 14980</name>
    <dbReference type="NCBI Taxonomy" id="1122241"/>
    <lineage>
        <taxon>Bacteria</taxon>
        <taxon>Bacillati</taxon>
        <taxon>Bacillota</taxon>
        <taxon>Clostridia</taxon>
        <taxon>Neomoorellales</taxon>
        <taxon>Neomoorellaceae</taxon>
        <taxon>Neomoorella</taxon>
    </lineage>
</organism>
<evidence type="ECO:0000313" key="1">
    <source>
        <dbReference type="EMBL" id="KYH30651.1"/>
    </source>
</evidence>
<dbReference type="PATRIC" id="fig|1122241.3.peg.3178"/>
<dbReference type="OrthoDB" id="197688at2"/>